<proteinExistence type="predicted"/>
<sequence>MSPKERLMEDHTVNLNGVDLHYRTIGNGPALFLVSPGWGVTSGYLQRAFSSLARHFKLVFIDSRGSGLSGRPADATHMGSIDMADDLEALREHLDLSQISILGHSNSGAIALSYATRYPDRVNKLVLCDSQVLGLSAAADTQRILQDRSTDPRFEEATKVVSAFFTGQINPASSDESLESFIAQVLPLYLYSPEKSLSLARKHLSGPISSYAFTSQFAADRAVPTDQTKSLDAIKAKTLILVGRHDFICPVALSERLHEGIPESSLVIFEKSGHFPWLEETPAFFAELERFLLS</sequence>
<organism evidence="2 3">
    <name type="scientific">Granulicella mallensis</name>
    <dbReference type="NCBI Taxonomy" id="940614"/>
    <lineage>
        <taxon>Bacteria</taxon>
        <taxon>Pseudomonadati</taxon>
        <taxon>Acidobacteriota</taxon>
        <taxon>Terriglobia</taxon>
        <taxon>Terriglobales</taxon>
        <taxon>Acidobacteriaceae</taxon>
        <taxon>Granulicella</taxon>
    </lineage>
</organism>
<dbReference type="Pfam" id="PF00561">
    <property type="entry name" value="Abhydrolase_1"/>
    <property type="match status" value="1"/>
</dbReference>
<dbReference type="InterPro" id="IPR029058">
    <property type="entry name" value="AB_hydrolase_fold"/>
</dbReference>
<dbReference type="PANTHER" id="PTHR43433:SF5">
    <property type="entry name" value="AB HYDROLASE-1 DOMAIN-CONTAINING PROTEIN"/>
    <property type="match status" value="1"/>
</dbReference>
<evidence type="ECO:0000313" key="3">
    <source>
        <dbReference type="Proteomes" id="UP000584867"/>
    </source>
</evidence>
<dbReference type="EMBL" id="JACHIO010000002">
    <property type="protein sequence ID" value="MBB5062203.1"/>
    <property type="molecule type" value="Genomic_DNA"/>
</dbReference>
<dbReference type="RefSeq" id="WP_184252703.1">
    <property type="nucleotide sequence ID" value="NZ_JACHIO010000002.1"/>
</dbReference>
<dbReference type="PANTHER" id="PTHR43433">
    <property type="entry name" value="HYDROLASE, ALPHA/BETA FOLD FAMILY PROTEIN"/>
    <property type="match status" value="1"/>
</dbReference>
<dbReference type="AlphaFoldDB" id="A0A7W7ZM17"/>
<evidence type="ECO:0000313" key="2">
    <source>
        <dbReference type="EMBL" id="MBB5062203.1"/>
    </source>
</evidence>
<evidence type="ECO:0000259" key="1">
    <source>
        <dbReference type="Pfam" id="PF00561"/>
    </source>
</evidence>
<accession>A0A7W7ZM17</accession>
<gene>
    <name evidence="2" type="ORF">HDF15_000530</name>
</gene>
<feature type="domain" description="AB hydrolase-1" evidence="1">
    <location>
        <begin position="32"/>
        <end position="280"/>
    </location>
</feature>
<reference evidence="2 3" key="1">
    <citation type="submission" date="2020-08" db="EMBL/GenBank/DDBJ databases">
        <title>Genomic Encyclopedia of Type Strains, Phase IV (KMG-V): Genome sequencing to study the core and pangenomes of soil and plant-associated prokaryotes.</title>
        <authorList>
            <person name="Whitman W."/>
        </authorList>
    </citation>
    <scope>NUCLEOTIDE SEQUENCE [LARGE SCALE GENOMIC DNA]</scope>
    <source>
        <strain evidence="2 3">X5P3</strain>
    </source>
</reference>
<name>A0A7W7ZM17_9BACT</name>
<dbReference type="InterPro" id="IPR050471">
    <property type="entry name" value="AB_hydrolase"/>
</dbReference>
<comment type="caution">
    <text evidence="2">The sequence shown here is derived from an EMBL/GenBank/DDBJ whole genome shotgun (WGS) entry which is preliminary data.</text>
</comment>
<dbReference type="InterPro" id="IPR000073">
    <property type="entry name" value="AB_hydrolase_1"/>
</dbReference>
<dbReference type="Proteomes" id="UP000584867">
    <property type="component" value="Unassembled WGS sequence"/>
</dbReference>
<dbReference type="Gene3D" id="3.40.50.1820">
    <property type="entry name" value="alpha/beta hydrolase"/>
    <property type="match status" value="1"/>
</dbReference>
<dbReference type="PRINTS" id="PR00111">
    <property type="entry name" value="ABHYDROLASE"/>
</dbReference>
<protein>
    <submittedName>
        <fullName evidence="2">Pimeloyl-ACP methyl ester carboxylesterase</fullName>
    </submittedName>
</protein>
<dbReference type="SUPFAM" id="SSF53474">
    <property type="entry name" value="alpha/beta-Hydrolases"/>
    <property type="match status" value="1"/>
</dbReference>